<gene>
    <name evidence="2" type="ORF">DAT561_1524</name>
</gene>
<dbReference type="Pfam" id="PF13347">
    <property type="entry name" value="MFS_2"/>
    <property type="match status" value="1"/>
</dbReference>
<dbReference type="InterPro" id="IPR036259">
    <property type="entry name" value="MFS_trans_sf"/>
</dbReference>
<proteinExistence type="predicted"/>
<reference evidence="2 3" key="1">
    <citation type="submission" date="2018-01" db="EMBL/GenBank/DDBJ databases">
        <title>Whole genome sequence of Melissococcus plutonius DAT561.</title>
        <authorList>
            <person name="Okumura K."/>
            <person name="Takamatsu D."/>
            <person name="Okura M."/>
        </authorList>
    </citation>
    <scope>NUCLEOTIDE SEQUENCE [LARGE SCALE GENOMIC DNA]</scope>
    <source>
        <strain evidence="2 3">DAT561</strain>
    </source>
</reference>
<evidence type="ECO:0000256" key="1">
    <source>
        <dbReference type="SAM" id="Phobius"/>
    </source>
</evidence>
<dbReference type="GeneID" id="57044053"/>
<evidence type="ECO:0000313" key="3">
    <source>
        <dbReference type="Proteomes" id="UP000269226"/>
    </source>
</evidence>
<name>A0A2Z5Y4A6_9ENTE</name>
<dbReference type="PANTHER" id="PTHR11328:SF24">
    <property type="entry name" value="MAJOR FACILITATOR SUPERFAMILY (MFS) PROFILE DOMAIN-CONTAINING PROTEIN"/>
    <property type="match status" value="1"/>
</dbReference>
<dbReference type="AlphaFoldDB" id="A0A2Z5Y4A6"/>
<dbReference type="GO" id="GO:0015293">
    <property type="term" value="F:symporter activity"/>
    <property type="evidence" value="ECO:0007669"/>
    <property type="project" value="InterPro"/>
</dbReference>
<dbReference type="EMBL" id="AP018492">
    <property type="protein sequence ID" value="BBC61619.1"/>
    <property type="molecule type" value="Genomic_DNA"/>
</dbReference>
<sequence length="518" mass="58393">MENLGNRLTLKHKLGFSTFQLAQVAEVMITTWQMYYFTTYIGISIVTVTVMFSLGKIIGSIVTPVYGYISDHLYQTKFGRRFGRRKGLLLIGIPLKTILYITLWIPNLGTATYFLLFLIYYAVMPILSLSQLTFMSEMTEDSSQRAQLAGVNQIGGACAGIFASLFTVYLFKALGQDHASTYFYAALIYDILSFIFLVIFYFSVYERPYDESTILSEKKESIPLGKAIRKTVLSVFWNFFSTIRLKSYRYYLGMYLSEQMFRSLLGTINTYFVIFVLLLSPTSVSVSTSVGFVFGILFLLFYVWLTAKTNGPFTYIMGSITTIIVSIGMLFLALTKPDHLSFLFIVLTIAMNFGKTGVVNSAQFIFTFIPDIDEMVTGKRREGQYCGVNQTLDVLFSTLETIVIGVILSSTGFVEKAKIQSSQTVTALLILYVGVPIVCAILGIIIAHFFKLTVNNHKVLLKEISRLRNHGKMADVDDETREVVEMLTGFNYEECWGNNSMRELGARNDHSQEGPTTT</sequence>
<feature type="transmembrane region" description="Helical" evidence="1">
    <location>
        <begin position="111"/>
        <end position="129"/>
    </location>
</feature>
<dbReference type="PANTHER" id="PTHR11328">
    <property type="entry name" value="MAJOR FACILITATOR SUPERFAMILY DOMAIN-CONTAINING PROTEIN"/>
    <property type="match status" value="1"/>
</dbReference>
<evidence type="ECO:0000313" key="2">
    <source>
        <dbReference type="EMBL" id="BBC61619.1"/>
    </source>
</evidence>
<dbReference type="GO" id="GO:0005886">
    <property type="term" value="C:plasma membrane"/>
    <property type="evidence" value="ECO:0007669"/>
    <property type="project" value="TreeGrafter"/>
</dbReference>
<feature type="transmembrane region" description="Helical" evidence="1">
    <location>
        <begin position="342"/>
        <end position="366"/>
    </location>
</feature>
<dbReference type="Gene3D" id="1.20.1250.20">
    <property type="entry name" value="MFS general substrate transporter like domains"/>
    <property type="match status" value="1"/>
</dbReference>
<dbReference type="SUPFAM" id="SSF103473">
    <property type="entry name" value="MFS general substrate transporter"/>
    <property type="match status" value="1"/>
</dbReference>
<dbReference type="GO" id="GO:0008643">
    <property type="term" value="P:carbohydrate transport"/>
    <property type="evidence" value="ECO:0007669"/>
    <property type="project" value="InterPro"/>
</dbReference>
<keyword evidence="1" id="KW-0812">Transmembrane</keyword>
<feature type="transmembrane region" description="Helical" evidence="1">
    <location>
        <begin position="394"/>
        <end position="414"/>
    </location>
</feature>
<dbReference type="RefSeq" id="WP_015695422.1">
    <property type="nucleotide sequence ID" value="NZ_AP018492.1"/>
</dbReference>
<dbReference type="Proteomes" id="UP000269226">
    <property type="component" value="Chromosome"/>
</dbReference>
<feature type="transmembrane region" description="Helical" evidence="1">
    <location>
        <begin position="87"/>
        <end position="105"/>
    </location>
</feature>
<feature type="transmembrane region" description="Helical" evidence="1">
    <location>
        <begin position="286"/>
        <end position="307"/>
    </location>
</feature>
<feature type="transmembrane region" description="Helical" evidence="1">
    <location>
        <begin position="426"/>
        <end position="450"/>
    </location>
</feature>
<keyword evidence="1" id="KW-1133">Transmembrane helix</keyword>
<feature type="transmembrane region" description="Helical" evidence="1">
    <location>
        <begin position="150"/>
        <end position="171"/>
    </location>
</feature>
<keyword evidence="1" id="KW-0472">Membrane</keyword>
<organism evidence="2 3">
    <name type="scientific">Melissococcus plutonius</name>
    <dbReference type="NCBI Taxonomy" id="33970"/>
    <lineage>
        <taxon>Bacteria</taxon>
        <taxon>Bacillati</taxon>
        <taxon>Bacillota</taxon>
        <taxon>Bacilli</taxon>
        <taxon>Lactobacillales</taxon>
        <taxon>Enterococcaceae</taxon>
        <taxon>Melissococcus</taxon>
    </lineage>
</organism>
<feature type="transmembrane region" description="Helical" evidence="1">
    <location>
        <begin position="40"/>
        <end position="66"/>
    </location>
</feature>
<accession>A0A2Z5Y4A6</accession>
<feature type="transmembrane region" description="Helical" evidence="1">
    <location>
        <begin position="260"/>
        <end position="279"/>
    </location>
</feature>
<dbReference type="InterPro" id="IPR039672">
    <property type="entry name" value="MFS_2"/>
</dbReference>
<feature type="transmembrane region" description="Helical" evidence="1">
    <location>
        <begin position="183"/>
        <end position="202"/>
    </location>
</feature>
<feature type="transmembrane region" description="Helical" evidence="1">
    <location>
        <begin position="313"/>
        <end position="335"/>
    </location>
</feature>
<protein>
    <submittedName>
        <fullName evidence="2">Oligogalacturonide transporter</fullName>
    </submittedName>
</protein>